<reference evidence="3 4" key="1">
    <citation type="submission" date="2023-07" db="EMBL/GenBank/DDBJ databases">
        <title>Sequencing the genomes of 1000 actinobacteria strains.</title>
        <authorList>
            <person name="Klenk H.-P."/>
        </authorList>
    </citation>
    <scope>NUCLEOTIDE SEQUENCE [LARGE SCALE GENOMIC DNA]</scope>
    <source>
        <strain evidence="3 4">DSM 46740</strain>
    </source>
</reference>
<gene>
    <name evidence="3" type="ORF">J2853_009553</name>
</gene>
<feature type="coiled-coil region" evidence="1">
    <location>
        <begin position="118"/>
        <end position="176"/>
    </location>
</feature>
<evidence type="ECO:0000313" key="4">
    <source>
        <dbReference type="Proteomes" id="UP001225356"/>
    </source>
</evidence>
<evidence type="ECO:0000256" key="1">
    <source>
        <dbReference type="SAM" id="Coils"/>
    </source>
</evidence>
<accession>A0ABT9QU10</accession>
<name>A0ABT9QU10_9ACTN</name>
<dbReference type="RefSeq" id="WP_307569188.1">
    <property type="nucleotide sequence ID" value="NZ_JAUSQU010000002.1"/>
</dbReference>
<dbReference type="Proteomes" id="UP001225356">
    <property type="component" value="Unassembled WGS sequence"/>
</dbReference>
<organism evidence="3 4">
    <name type="scientific">Streptosporangium lutulentum</name>
    <dbReference type="NCBI Taxonomy" id="1461250"/>
    <lineage>
        <taxon>Bacteria</taxon>
        <taxon>Bacillati</taxon>
        <taxon>Actinomycetota</taxon>
        <taxon>Actinomycetes</taxon>
        <taxon>Streptosporangiales</taxon>
        <taxon>Streptosporangiaceae</taxon>
        <taxon>Streptosporangium</taxon>
    </lineage>
</organism>
<evidence type="ECO:0000313" key="3">
    <source>
        <dbReference type="EMBL" id="MDP9850257.1"/>
    </source>
</evidence>
<feature type="coiled-coil region" evidence="1">
    <location>
        <begin position="257"/>
        <end position="305"/>
    </location>
</feature>
<protein>
    <submittedName>
        <fullName evidence="3">Chromosome segregation ATPase</fullName>
    </submittedName>
</protein>
<evidence type="ECO:0000256" key="2">
    <source>
        <dbReference type="SAM" id="MobiDB-lite"/>
    </source>
</evidence>
<feature type="region of interest" description="Disordered" evidence="2">
    <location>
        <begin position="326"/>
        <end position="347"/>
    </location>
</feature>
<comment type="caution">
    <text evidence="3">The sequence shown here is derived from an EMBL/GenBank/DDBJ whole genome shotgun (WGS) entry which is preliminary data.</text>
</comment>
<dbReference type="EMBL" id="JAUSQU010000002">
    <property type="protein sequence ID" value="MDP9850257.1"/>
    <property type="molecule type" value="Genomic_DNA"/>
</dbReference>
<keyword evidence="4" id="KW-1185">Reference proteome</keyword>
<sequence>MTETTSTTGPADQDGRACGYSRCDRRIAYTGAGRPREYCGPPERVWEDGKTCKAKAAEERRGAQAAGLDGALALYAVAAGPVLEATSAVQTDLAALATALGAHTRHATTIRDTTLVRIGEAEREATEALAQAAQAEAGRERAVRQAAAAVADKDTAVEARRVAERLARDAEAERERQVGDAWMRVVEHEGRRAAAEQKAADQTAAAAHALSLQQKEFERAEALAKSNRELEKTHRAELAQVREEAAGQLAAVRAEHADELRRVRQEAADQVAAEQMRAEQVRAELATVREQADALQADLADFRQAHAVEMAAARSATEAVREALAHERTQRAAAEAALRTTDKTGRS</sequence>
<proteinExistence type="predicted"/>
<keyword evidence="1" id="KW-0175">Coiled coil</keyword>